<proteinExistence type="predicted"/>
<reference evidence="1 2" key="1">
    <citation type="submission" date="2007-11" db="EMBL/GenBank/DDBJ databases">
        <authorList>
            <person name="Wagner-Dobler I."/>
            <person name="Ferriera S."/>
            <person name="Johnson J."/>
            <person name="Kravitz S."/>
            <person name="Beeson K."/>
            <person name="Sutton G."/>
            <person name="Rogers Y.-H."/>
            <person name="Friedman R."/>
            <person name="Frazier M."/>
            <person name="Venter J.C."/>
        </authorList>
    </citation>
    <scope>NUCLEOTIDE SEQUENCE [LARGE SCALE GENOMIC DNA]</scope>
    <source>
        <strain evidence="1 2">HEL-45</strain>
    </source>
</reference>
<keyword evidence="2" id="KW-1185">Reference proteome</keyword>
<comment type="caution">
    <text evidence="1">The sequence shown here is derived from an EMBL/GenBank/DDBJ whole genome shotgun (WGS) entry which is preliminary data.</text>
</comment>
<gene>
    <name evidence="1" type="ORF">OIHEL45_19586</name>
</gene>
<evidence type="ECO:0000313" key="1">
    <source>
        <dbReference type="EMBL" id="EDQ03289.1"/>
    </source>
</evidence>
<evidence type="ECO:0000313" key="2">
    <source>
        <dbReference type="Proteomes" id="UP000003257"/>
    </source>
</evidence>
<dbReference type="EMBL" id="ABID01000026">
    <property type="protein sequence ID" value="EDQ03289.1"/>
    <property type="molecule type" value="Genomic_DNA"/>
</dbReference>
<name>A0ABP2D4W1_9RHOB</name>
<sequence length="109" mass="12147">MCLVVFLMTTDAAKSSEKEMAEICDAIHYIGDMSLEAAASGFSRDDMIIAVRMNTEGGDPEILAILHPAFDRIIEYAFFNNRFGLSDAAQRECQVVEQLLLELVENEPE</sequence>
<dbReference type="Proteomes" id="UP000003257">
    <property type="component" value="Unassembled WGS sequence"/>
</dbReference>
<protein>
    <submittedName>
        <fullName evidence="1">Uncharacterized protein</fullName>
    </submittedName>
</protein>
<organism evidence="1 2">
    <name type="scientific">Sulfitobacter indolifex HEL-45</name>
    <dbReference type="NCBI Taxonomy" id="391624"/>
    <lineage>
        <taxon>Bacteria</taxon>
        <taxon>Pseudomonadati</taxon>
        <taxon>Pseudomonadota</taxon>
        <taxon>Alphaproteobacteria</taxon>
        <taxon>Rhodobacterales</taxon>
        <taxon>Roseobacteraceae</taxon>
        <taxon>Sulfitobacter</taxon>
    </lineage>
</organism>
<accession>A0ABP2D4W1</accession>